<reference evidence="6" key="2">
    <citation type="submission" date="2012-06" db="EMBL/GenBank/DDBJ databases">
        <title>Annotation of the Genome Sequence of Fusarium oxysporum Fo47.</title>
        <authorList>
            <consortium name="The Broad Institute Genomics Platform"/>
            <person name="Ma L.-J."/>
            <person name="Corby-Kistler H."/>
            <person name="Broz K."/>
            <person name="Gale L.R."/>
            <person name="Jonkers W."/>
            <person name="O'Donnell K."/>
            <person name="Ploetz R."/>
            <person name="Steinberg C."/>
            <person name="Schwartz D.C."/>
            <person name="VanEtten H."/>
            <person name="Zhou S."/>
            <person name="Young S.K."/>
            <person name="Zeng Q."/>
            <person name="Gargeya S."/>
            <person name="Fitzgerald M."/>
            <person name="Abouelleil A."/>
            <person name="Alvarado L."/>
            <person name="Chapman S.B."/>
            <person name="Gainer-Dewar J."/>
            <person name="Goldberg J."/>
            <person name="Griggs A."/>
            <person name="Gujja S."/>
            <person name="Hansen M."/>
            <person name="Howarth C."/>
            <person name="Imamovic A."/>
            <person name="Ireland A."/>
            <person name="Larimer J."/>
            <person name="McCowan C."/>
            <person name="Murphy C."/>
            <person name="Pearson M."/>
            <person name="Poon T.W."/>
            <person name="Priest M."/>
            <person name="Roberts A."/>
            <person name="Saif S."/>
            <person name="Shea T."/>
            <person name="Sykes S."/>
            <person name="Wortman J."/>
            <person name="Nusbaum C."/>
            <person name="Birren B."/>
        </authorList>
    </citation>
    <scope>NUCLEOTIDE SEQUENCE</scope>
    <source>
        <strain evidence="6">Fo47</strain>
    </source>
</reference>
<dbReference type="InterPro" id="IPR056072">
    <property type="entry name" value="SNTX_MACPF/CDC-like_dom"/>
</dbReference>
<accession>W9JMK9</accession>
<evidence type="ECO:0000259" key="3">
    <source>
        <dbReference type="Pfam" id="PF24674"/>
    </source>
</evidence>
<dbReference type="EMBL" id="JH717909">
    <property type="protein sequence ID" value="EWZ30628.1"/>
    <property type="molecule type" value="Genomic_DNA"/>
</dbReference>
<dbReference type="VEuPathDB" id="FungiDB:FOZG_16101"/>
<keyword evidence="1" id="KW-0175">Coiled coil</keyword>
<dbReference type="InterPro" id="IPR025662">
    <property type="entry name" value="Sigma_54_int_dom_ATP-bd_1"/>
</dbReference>
<feature type="coiled-coil region" evidence="1">
    <location>
        <begin position="1031"/>
        <end position="1061"/>
    </location>
</feature>
<dbReference type="SUPFAM" id="SSF52540">
    <property type="entry name" value="P-loop containing nucleoside triphosphate hydrolases"/>
    <property type="match status" value="1"/>
</dbReference>
<feature type="compositionally biased region" description="Basic and acidic residues" evidence="2">
    <location>
        <begin position="1161"/>
        <end position="1172"/>
    </location>
</feature>
<feature type="region of interest" description="Disordered" evidence="2">
    <location>
        <begin position="1158"/>
        <end position="1197"/>
    </location>
</feature>
<feature type="domain" description="DUF7656" evidence="4">
    <location>
        <begin position="391"/>
        <end position="486"/>
    </location>
</feature>
<reference evidence="6" key="1">
    <citation type="submission" date="2011-06" db="EMBL/GenBank/DDBJ databases">
        <title>The Genome Sequence of Fusarium oxysporum Fo47.</title>
        <authorList>
            <consortium name="The Broad Institute Genome Sequencing Platform"/>
            <person name="Ma L.-J."/>
            <person name="Gale L.R."/>
            <person name="Schwartz D.C."/>
            <person name="Zhou S."/>
            <person name="Corby-Kistler H."/>
            <person name="Young S.K."/>
            <person name="Zeng Q."/>
            <person name="Gargeya S."/>
            <person name="Fitzgerald M."/>
            <person name="Haas B."/>
            <person name="Abouelleil A."/>
            <person name="Alvarado L."/>
            <person name="Arachchi H.M."/>
            <person name="Berlin A."/>
            <person name="Brown A."/>
            <person name="Chapman S.B."/>
            <person name="Chen Z."/>
            <person name="Dunbar C."/>
            <person name="Freedman E."/>
            <person name="Gearin G."/>
            <person name="Gellesch M."/>
            <person name="Goldberg J."/>
            <person name="Griggs A."/>
            <person name="Gujja S."/>
            <person name="Heiman D."/>
            <person name="Howarth C."/>
            <person name="Larson L."/>
            <person name="Lui A."/>
            <person name="MacDonald P.J.P."/>
            <person name="Mehta T."/>
            <person name="Montmayeur A."/>
            <person name="Murphy C."/>
            <person name="Neiman D."/>
            <person name="Pearson M."/>
            <person name="Priest M."/>
            <person name="Roberts A."/>
            <person name="Saif S."/>
            <person name="Shea T."/>
            <person name="Shenoy N."/>
            <person name="Sisk P."/>
            <person name="Stolte C."/>
            <person name="Sykes S."/>
            <person name="Wortman J."/>
            <person name="Nusbaum C."/>
            <person name="Birren B."/>
        </authorList>
    </citation>
    <scope>NUCLEOTIDE SEQUENCE [LARGE SCALE GENOMIC DNA]</scope>
    <source>
        <strain evidence="6">Fo47</strain>
    </source>
</reference>
<dbReference type="AlphaFoldDB" id="W9JMK9"/>
<dbReference type="Proteomes" id="UP000030766">
    <property type="component" value="Unassembled WGS sequence"/>
</dbReference>
<dbReference type="PROSITE" id="PS00675">
    <property type="entry name" value="SIGMA54_INTERACT_1"/>
    <property type="match status" value="1"/>
</dbReference>
<protein>
    <submittedName>
        <fullName evidence="6">Uncharacterized protein</fullName>
    </submittedName>
</protein>
<dbReference type="Pfam" id="PF24674">
    <property type="entry name" value="MACPF_SNTX"/>
    <property type="match status" value="1"/>
</dbReference>
<dbReference type="HOGENOM" id="CLU_008351_0_0_1"/>
<dbReference type="Pfam" id="PF24676">
    <property type="entry name" value="DUF7656"/>
    <property type="match status" value="1"/>
</dbReference>
<evidence type="ECO:0000259" key="4">
    <source>
        <dbReference type="Pfam" id="PF24676"/>
    </source>
</evidence>
<proteinExistence type="predicted"/>
<evidence type="ECO:0000313" key="6">
    <source>
        <dbReference type="EMBL" id="EWZ30628.1"/>
    </source>
</evidence>
<name>W9JMK9_FUSOX</name>
<evidence type="ECO:0000256" key="1">
    <source>
        <dbReference type="SAM" id="Coils"/>
    </source>
</evidence>
<gene>
    <name evidence="6" type="ORF">FOZG_16101</name>
</gene>
<dbReference type="PANTHER" id="PTHR32046">
    <property type="entry name" value="G DOMAIN-CONTAINING PROTEIN"/>
    <property type="match status" value="1"/>
</dbReference>
<feature type="domain" description="DUF8206" evidence="5">
    <location>
        <begin position="925"/>
        <end position="1007"/>
    </location>
</feature>
<organism evidence="6">
    <name type="scientific">Fusarium oxysporum Fo47</name>
    <dbReference type="NCBI Taxonomy" id="660027"/>
    <lineage>
        <taxon>Eukaryota</taxon>
        <taxon>Fungi</taxon>
        <taxon>Dikarya</taxon>
        <taxon>Ascomycota</taxon>
        <taxon>Pezizomycotina</taxon>
        <taxon>Sordariomycetes</taxon>
        <taxon>Hypocreomycetidae</taxon>
        <taxon>Hypocreales</taxon>
        <taxon>Nectriaceae</taxon>
        <taxon>Fusarium</taxon>
        <taxon>Fusarium oxysporum species complex</taxon>
    </lineage>
</organism>
<dbReference type="InterPro" id="IPR056073">
    <property type="entry name" value="DUF7656"/>
</dbReference>
<dbReference type="Gene3D" id="3.40.50.300">
    <property type="entry name" value="P-loop containing nucleotide triphosphate hydrolases"/>
    <property type="match status" value="1"/>
</dbReference>
<evidence type="ECO:0000259" key="5">
    <source>
        <dbReference type="Pfam" id="PF26633"/>
    </source>
</evidence>
<evidence type="ECO:0000256" key="2">
    <source>
        <dbReference type="SAM" id="MobiDB-lite"/>
    </source>
</evidence>
<dbReference type="InterPro" id="IPR058519">
    <property type="entry name" value="DUF8206"/>
</dbReference>
<dbReference type="InterPro" id="IPR027417">
    <property type="entry name" value="P-loop_NTPase"/>
</dbReference>
<dbReference type="PANTHER" id="PTHR32046:SF11">
    <property type="entry name" value="IMMUNE-ASSOCIATED NUCLEOTIDE-BINDING PROTEIN 10-LIKE"/>
    <property type="match status" value="1"/>
</dbReference>
<feature type="compositionally biased region" description="Low complexity" evidence="2">
    <location>
        <begin position="1186"/>
        <end position="1197"/>
    </location>
</feature>
<sequence>MASHYHLRTALGQSANLGALYDARKDRFLGQSIFSEGIPGDALEITNNMSTKWEFTKNDSLEERLSKLGLSGELGVSYLTDLVSVSGSGKYLALSPTISRILQASAICTTLTKHQRLSLDSEELRGVIDADAFQSDEATHVICGVQWGARSIVTVRSKGDTTETTESVGEASPSVVALENILATFSDAHSGRPPAAAGELTDSAAAFEFNLNLDVPAGGALPTNHDEVCQYIHKLPEALKKVAAGKGKALFYELVPIQEVTKLLELEAAANTIYEPLNEESLKQVRGHFEAFEKAQQSLRDYLDKLLSHSFCVPTKHVQLAQDQIKVAEEARSALKERLSPRIQRVRGGDGSPSDIDDAISRFAESVQSPARLISITSLYSDKMSFADQAKLQGARYLPDDPEQFMPMVQDDSARAYVLHFSAAAMKSPDWQANSDKLFGLLHDLDAKGHVIIIDHDLGEQQRLVEKPYIELWEEGHVSIADFVGDAEELSDKSLLKCRNEDLIDSSLPTVALSKRMNVMLICPSKTCTSKEQVSWTCPVCKDTVYFYPKDSKLYCGCGGYKYTDAVFNCQNTTHGPEFIAAQSNSALFASLQGCKPTAQYNILILGETGVGKSTFINSFINYIMYDSLDEAMRAPDLKYAIPCSFSYEELVGREYERHTVRVGKESDVEKESKGGISATQNTVTYEFIVDGKIIRLIDTPGIGDTRGIDQDQKNVKDILETLESVDKLNTILFLMKPNSARLTATFDFCLTELLSHLHKDTNKNIVFGFTNSRSTNYMLGDTREPLEALLKKRNTNIQLGLSTLYFFDSESFRYLAAYKQLAKEMPGKDSFVASWEKSSEEARRLVERTFVLPTHEVKMTLSLNRTRAFITGMTKPMLEFSKNLQDNEKKFAAKLVEIDAFKADNTKLSQNLTITKSALEKRVLSQPRTVCGDFRCLELKDDPDDPTSGKKFTVYKTVCHDSCYVVAPQEIQGYPALAECIAFNFKGTDCTKCGHAWKLHLHISYELVSKQVQIENAAAIEKMLKNNDQKAAAELLKTTLEDEVKQLRAEDAQIKQALAKFGVYLNKSAMVAFNDTTIAYLDYMIQQAKNASAVVNQVEYEDLKKAYESQKNQIEAAIKAGGSVAPDEKEIDQIIKNLQSLPRSKNALASILPEGTVNPTEHRSVTVDLKPKRPAPRSKAGSSGGWFPSFSFGRQK</sequence>
<feature type="domain" description="SNTX MACPF/CDC-like" evidence="3">
    <location>
        <begin position="7"/>
        <end position="265"/>
    </location>
</feature>
<dbReference type="Pfam" id="PF26633">
    <property type="entry name" value="DUF8206"/>
    <property type="match status" value="1"/>
</dbReference>
<dbReference type="CDD" id="cd00882">
    <property type="entry name" value="Ras_like_GTPase"/>
    <property type="match status" value="1"/>
</dbReference>